<reference evidence="3" key="1">
    <citation type="submission" date="2024-07" db="EMBL/GenBank/DDBJ databases">
        <title>Two chromosome-level genome assemblies of Korean endemic species Abeliophyllum distichum and Forsythia ovata (Oleaceae).</title>
        <authorList>
            <person name="Jang H."/>
        </authorList>
    </citation>
    <scope>NUCLEOTIDE SEQUENCE [LARGE SCALE GENOMIC DNA]</scope>
</reference>
<feature type="compositionally biased region" description="Basic and acidic residues" evidence="1">
    <location>
        <begin position="57"/>
        <end position="82"/>
    </location>
</feature>
<dbReference type="EMBL" id="JBFOLJ010000008">
    <property type="protein sequence ID" value="KAL2514258.1"/>
    <property type="molecule type" value="Genomic_DNA"/>
</dbReference>
<comment type="caution">
    <text evidence="2">The sequence shown here is derived from an EMBL/GenBank/DDBJ whole genome shotgun (WGS) entry which is preliminary data.</text>
</comment>
<sequence>MAAVSKNRRLLLKLTVIFNRWLLLKKSVASVENQRSRRRSKSPEDHGSRRKHQSRSRSRERNRERSKGSGSPRDMRSKKGKKLGENKCCWTNLPLTNITNHVDQTKRRLSSPLKKDFIKLKRQKRTNPYLTSSTKKDVNLMICFSRAMMRSLFLMRLQGASFISYQRYRNLGKMETSLLAKNLRENFRFHLHFCLQPPSSSGKFLANSEDYYANKIEYLQYSSFTGTGGETASFGG</sequence>
<proteinExistence type="predicted"/>
<evidence type="ECO:0000313" key="2">
    <source>
        <dbReference type="EMBL" id="KAL2514258.1"/>
    </source>
</evidence>
<dbReference type="AlphaFoldDB" id="A0ABD1TNE6"/>
<organism evidence="2 3">
    <name type="scientific">Forsythia ovata</name>
    <dbReference type="NCBI Taxonomy" id="205694"/>
    <lineage>
        <taxon>Eukaryota</taxon>
        <taxon>Viridiplantae</taxon>
        <taxon>Streptophyta</taxon>
        <taxon>Embryophyta</taxon>
        <taxon>Tracheophyta</taxon>
        <taxon>Spermatophyta</taxon>
        <taxon>Magnoliopsida</taxon>
        <taxon>eudicotyledons</taxon>
        <taxon>Gunneridae</taxon>
        <taxon>Pentapetalae</taxon>
        <taxon>asterids</taxon>
        <taxon>lamiids</taxon>
        <taxon>Lamiales</taxon>
        <taxon>Oleaceae</taxon>
        <taxon>Forsythieae</taxon>
        <taxon>Forsythia</taxon>
    </lineage>
</organism>
<evidence type="ECO:0000313" key="3">
    <source>
        <dbReference type="Proteomes" id="UP001604277"/>
    </source>
</evidence>
<evidence type="ECO:0000256" key="1">
    <source>
        <dbReference type="SAM" id="MobiDB-lite"/>
    </source>
</evidence>
<name>A0ABD1TNE6_9LAMI</name>
<accession>A0ABD1TNE6</accession>
<keyword evidence="3" id="KW-1185">Reference proteome</keyword>
<gene>
    <name evidence="2" type="ORF">Fot_28229</name>
</gene>
<protein>
    <submittedName>
        <fullName evidence="2">Uncharacterized protein</fullName>
    </submittedName>
</protein>
<dbReference type="Proteomes" id="UP001604277">
    <property type="component" value="Unassembled WGS sequence"/>
</dbReference>
<feature type="region of interest" description="Disordered" evidence="1">
    <location>
        <begin position="29"/>
        <end position="82"/>
    </location>
</feature>